<name>A0ABT2EM76_9BACT</name>
<gene>
    <name evidence="2" type="ORF">M2350_001174</name>
</gene>
<evidence type="ECO:0000313" key="3">
    <source>
        <dbReference type="Proteomes" id="UP001204798"/>
    </source>
</evidence>
<comment type="caution">
    <text evidence="2">The sequence shown here is derived from an EMBL/GenBank/DDBJ whole genome shotgun (WGS) entry which is preliminary data.</text>
</comment>
<organism evidence="2 3">
    <name type="scientific">Candidatus Fervidibacter sacchari</name>
    <dbReference type="NCBI Taxonomy" id="1448929"/>
    <lineage>
        <taxon>Bacteria</taxon>
        <taxon>Candidatus Fervidibacterota</taxon>
        <taxon>Candidatus Fervidibacter</taxon>
    </lineage>
</organism>
<evidence type="ECO:0000313" key="2">
    <source>
        <dbReference type="EMBL" id="MCS3918774.1"/>
    </source>
</evidence>
<proteinExistence type="predicted"/>
<feature type="compositionally biased region" description="Acidic residues" evidence="1">
    <location>
        <begin position="191"/>
        <end position="215"/>
    </location>
</feature>
<protein>
    <submittedName>
        <fullName evidence="2">Uncharacterized protein</fullName>
    </submittedName>
</protein>
<accession>A0ABT2EM76</accession>
<dbReference type="Proteomes" id="UP001204798">
    <property type="component" value="Unassembled WGS sequence"/>
</dbReference>
<evidence type="ECO:0000256" key="1">
    <source>
        <dbReference type="SAM" id="MobiDB-lite"/>
    </source>
</evidence>
<reference evidence="2 3" key="1">
    <citation type="submission" date="2022-08" db="EMBL/GenBank/DDBJ databases">
        <title>Bacterial and archaeal communities from various locations to study Microbial Dark Matter (Phase II).</title>
        <authorList>
            <person name="Stepanauskas R."/>
        </authorList>
    </citation>
    <scope>NUCLEOTIDE SEQUENCE [LARGE SCALE GENOMIC DNA]</scope>
    <source>
        <strain evidence="2 3">PD1</strain>
    </source>
</reference>
<dbReference type="RefSeq" id="WP_259094813.1">
    <property type="nucleotide sequence ID" value="NZ_CP130454.1"/>
</dbReference>
<keyword evidence="3" id="KW-1185">Reference proteome</keyword>
<feature type="region of interest" description="Disordered" evidence="1">
    <location>
        <begin position="186"/>
        <end position="215"/>
    </location>
</feature>
<dbReference type="EMBL" id="JANUCP010000002">
    <property type="protein sequence ID" value="MCS3918774.1"/>
    <property type="molecule type" value="Genomic_DNA"/>
</dbReference>
<sequence length="471" mass="53010">MTVDDYAFYADDQRQSSSDWGLDGYFTVWEFEIDPPFIDALPQDGVTYTFTATIRPEKDHYGQSIARFIVFEIYSSREPGYCLNASREQGLWTDTSPEDNDLKFVPNQQGFQIENDVDLPIEPYLGYGWAVTVNPVLTASVQVRCLDYGAYGSIWALADLPGQEPFAAARWKGTFVERGALIPLDQRDGLDNDGDGELDEDLIDGQDNDNDGEIDEDAERNFIYDGWQWNNGAAMDDNDNEPQGDGTRGDGLTRYEEYRGLLVLGEANDGNRAQVLHYIRLNPVRKEIFVSVSEIPHAGYFPGSGMPTTYLLDFNNLPDQESHIVNFHSTMRIRPVFSIRVYSRIVAGGPAEPIWHGQILYGYCTQPIWSGQRQFDPFGVPGTGPMAVIHIAQIQRDCDDYGSASRYVVGHEIGHSVLWHQPNNGHHDPGPDFCLMPIPIRTSSPYPSEFCGILNVNQDPGCQFRWRLNPP</sequence>